<comment type="caution">
    <text evidence="1">The sequence shown here is derived from an EMBL/GenBank/DDBJ whole genome shotgun (WGS) entry which is preliminary data.</text>
</comment>
<protein>
    <submittedName>
        <fullName evidence="1">NfeD family protein</fullName>
    </submittedName>
</protein>
<keyword evidence="2" id="KW-1185">Reference proteome</keyword>
<evidence type="ECO:0000313" key="2">
    <source>
        <dbReference type="Proteomes" id="UP001576780"/>
    </source>
</evidence>
<accession>A0ABV4WPV7</accession>
<reference evidence="1 2" key="1">
    <citation type="submission" date="2024-09" db="EMBL/GenBank/DDBJ databases">
        <title>Floridaenema gen nov. (Aerosakkonemataceae, Aerosakkonematales ord. nov., Cyanobacteria) from benthic tropical and subtropical fresh waters, with the description of four new species.</title>
        <authorList>
            <person name="Moretto J.A."/>
            <person name="Berthold D.E."/>
            <person name="Lefler F.W."/>
            <person name="Huang I.-S."/>
            <person name="Laughinghouse H. IV."/>
        </authorList>
    </citation>
    <scope>NUCLEOTIDE SEQUENCE [LARGE SCALE GENOMIC DNA]</scope>
    <source>
        <strain evidence="1 2">BLCC-F167</strain>
    </source>
</reference>
<gene>
    <name evidence="1" type="ORF">ACE1CA_19625</name>
</gene>
<organism evidence="1 2">
    <name type="scientific">Floridaenema evergladense BLCC-F167</name>
    <dbReference type="NCBI Taxonomy" id="3153639"/>
    <lineage>
        <taxon>Bacteria</taxon>
        <taxon>Bacillati</taxon>
        <taxon>Cyanobacteriota</taxon>
        <taxon>Cyanophyceae</taxon>
        <taxon>Oscillatoriophycideae</taxon>
        <taxon>Aerosakkonematales</taxon>
        <taxon>Aerosakkonemataceae</taxon>
        <taxon>Floridanema</taxon>
        <taxon>Floridanema evergladense</taxon>
    </lineage>
</organism>
<dbReference type="EMBL" id="JBHFNT010000173">
    <property type="protein sequence ID" value="MFB2836746.1"/>
    <property type="molecule type" value="Genomic_DNA"/>
</dbReference>
<dbReference type="Proteomes" id="UP001576780">
    <property type="component" value="Unassembled WGS sequence"/>
</dbReference>
<dbReference type="RefSeq" id="WP_413279116.1">
    <property type="nucleotide sequence ID" value="NZ_JBHFNT010000173.1"/>
</dbReference>
<proteinExistence type="predicted"/>
<dbReference type="InterPro" id="IPR012340">
    <property type="entry name" value="NA-bd_OB-fold"/>
</dbReference>
<sequence length="74" mass="8346">MSELFLSQVEMFAEPKQGTVVQTIAPHRRGRVKAMGSYWPAEFYQVNEQKHLPPDAPILIVGIRDITLLVIPVS</sequence>
<name>A0ABV4WPV7_9CYAN</name>
<evidence type="ECO:0000313" key="1">
    <source>
        <dbReference type="EMBL" id="MFB2836746.1"/>
    </source>
</evidence>
<dbReference type="Gene3D" id="2.40.50.140">
    <property type="entry name" value="Nucleic acid-binding proteins"/>
    <property type="match status" value="1"/>
</dbReference>